<dbReference type="RefSeq" id="XP_064855850.1">
    <property type="nucleotide sequence ID" value="XM_064999778.1"/>
</dbReference>
<dbReference type="Proteomes" id="UP001360560">
    <property type="component" value="Unassembled WGS sequence"/>
</dbReference>
<accession>A0AAV5QXL8</accession>
<organism evidence="2 3">
    <name type="scientific">Saccharomycopsis crataegensis</name>
    <dbReference type="NCBI Taxonomy" id="43959"/>
    <lineage>
        <taxon>Eukaryota</taxon>
        <taxon>Fungi</taxon>
        <taxon>Dikarya</taxon>
        <taxon>Ascomycota</taxon>
        <taxon>Saccharomycotina</taxon>
        <taxon>Saccharomycetes</taxon>
        <taxon>Saccharomycopsidaceae</taxon>
        <taxon>Saccharomycopsis</taxon>
    </lineage>
</organism>
<dbReference type="GO" id="GO:0005739">
    <property type="term" value="C:mitochondrion"/>
    <property type="evidence" value="ECO:0007669"/>
    <property type="project" value="InterPro"/>
</dbReference>
<comment type="caution">
    <text evidence="2">The sequence shown here is derived from an EMBL/GenBank/DDBJ whole genome shotgun (WGS) entry which is preliminary data.</text>
</comment>
<name>A0AAV5QXL8_9ASCO</name>
<dbReference type="Pfam" id="PF05821">
    <property type="entry name" value="NDUF_B8"/>
    <property type="match status" value="1"/>
</dbReference>
<dbReference type="PANTHER" id="PTHR12840:SF1">
    <property type="entry name" value="NADH DEHYDROGENASE [UBIQUINONE] 1 BETA SUBCOMPLEX SUBUNIT 8, MITOCHONDRIAL"/>
    <property type="match status" value="1"/>
</dbReference>
<keyword evidence="1" id="KW-1133">Transmembrane helix</keyword>
<keyword evidence="1" id="KW-0812">Transmembrane</keyword>
<dbReference type="InterPro" id="IPR008699">
    <property type="entry name" value="NDUFB8"/>
</dbReference>
<evidence type="ECO:0000313" key="3">
    <source>
        <dbReference type="Proteomes" id="UP001360560"/>
    </source>
</evidence>
<gene>
    <name evidence="2" type="ORF">DASC09_061940</name>
</gene>
<dbReference type="PANTHER" id="PTHR12840">
    <property type="entry name" value="NADH-UBIQUINONE OXIDOREDUCTASE ASHI SUBUNIT"/>
    <property type="match status" value="1"/>
</dbReference>
<keyword evidence="1" id="KW-0472">Membrane</keyword>
<dbReference type="GeneID" id="90076843"/>
<feature type="transmembrane region" description="Helical" evidence="1">
    <location>
        <begin position="103"/>
        <end position="122"/>
    </location>
</feature>
<evidence type="ECO:0000313" key="2">
    <source>
        <dbReference type="EMBL" id="GMM38855.1"/>
    </source>
</evidence>
<sequence>MIGTLGLKSVALRSGSLNAVRYFRTVAPACSEYVKQGKDADPLLGGYPPIQTDLYFNRDPYKKYDDQQNRRNFDEPLDPEDDMKNMWSPDYYQPVSDLTALKYNGIFFGSLITIGTVLYFFFYPEKPAVPRNYPHGGLAKALGAGNEEEAKFLHARVDKTA</sequence>
<keyword evidence="3" id="KW-1185">Reference proteome</keyword>
<reference evidence="2 3" key="1">
    <citation type="journal article" date="2023" name="Elife">
        <title>Identification of key yeast species and microbe-microbe interactions impacting larval growth of Drosophila in the wild.</title>
        <authorList>
            <person name="Mure A."/>
            <person name="Sugiura Y."/>
            <person name="Maeda R."/>
            <person name="Honda K."/>
            <person name="Sakurai N."/>
            <person name="Takahashi Y."/>
            <person name="Watada M."/>
            <person name="Katoh T."/>
            <person name="Gotoh A."/>
            <person name="Gotoh Y."/>
            <person name="Taniguchi I."/>
            <person name="Nakamura K."/>
            <person name="Hayashi T."/>
            <person name="Katayama T."/>
            <person name="Uemura T."/>
            <person name="Hattori Y."/>
        </authorList>
    </citation>
    <scope>NUCLEOTIDE SEQUENCE [LARGE SCALE GENOMIC DNA]</scope>
    <source>
        <strain evidence="2 3">SC-9</strain>
    </source>
</reference>
<dbReference type="AlphaFoldDB" id="A0AAV5QXL8"/>
<dbReference type="EMBL" id="BTFZ01000020">
    <property type="protein sequence ID" value="GMM38855.1"/>
    <property type="molecule type" value="Genomic_DNA"/>
</dbReference>
<proteinExistence type="predicted"/>
<evidence type="ECO:0000256" key="1">
    <source>
        <dbReference type="SAM" id="Phobius"/>
    </source>
</evidence>
<protein>
    <submittedName>
        <fullName evidence="2">Uncharacterized protein</fullName>
    </submittedName>
</protein>